<dbReference type="InterPro" id="IPR036259">
    <property type="entry name" value="MFS_trans_sf"/>
</dbReference>
<evidence type="ECO:0000256" key="7">
    <source>
        <dbReference type="ARBA" id="ARBA00037968"/>
    </source>
</evidence>
<dbReference type="FunFam" id="1.20.1250.20:FF:000386">
    <property type="entry name" value="MFS general substrate transporter"/>
    <property type="match status" value="1"/>
</dbReference>
<dbReference type="RefSeq" id="XP_030995355.1">
    <property type="nucleotide sequence ID" value="XM_031140414.1"/>
</dbReference>
<name>A0A507B4L7_9PEZI</name>
<dbReference type="Proteomes" id="UP000319257">
    <property type="component" value="Unassembled WGS sequence"/>
</dbReference>
<keyword evidence="4 9" id="KW-0812">Transmembrane</keyword>
<evidence type="ECO:0000259" key="10">
    <source>
        <dbReference type="PROSITE" id="PS50850"/>
    </source>
</evidence>
<dbReference type="InterPro" id="IPR020846">
    <property type="entry name" value="MFS_dom"/>
</dbReference>
<feature type="transmembrane region" description="Helical" evidence="9">
    <location>
        <begin position="166"/>
        <end position="191"/>
    </location>
</feature>
<feature type="transmembrane region" description="Helical" evidence="9">
    <location>
        <begin position="143"/>
        <end position="160"/>
    </location>
</feature>
<gene>
    <name evidence="11" type="ORF">E0L32_005847</name>
</gene>
<keyword evidence="5 9" id="KW-1133">Transmembrane helix</keyword>
<evidence type="ECO:0000256" key="8">
    <source>
        <dbReference type="SAM" id="MobiDB-lite"/>
    </source>
</evidence>
<dbReference type="GO" id="GO:0005886">
    <property type="term" value="C:plasma membrane"/>
    <property type="evidence" value="ECO:0007669"/>
    <property type="project" value="UniProtKB-SubCell"/>
</dbReference>
<dbReference type="InterPro" id="IPR011701">
    <property type="entry name" value="MFS"/>
</dbReference>
<keyword evidence="12" id="KW-1185">Reference proteome</keyword>
<dbReference type="GeneID" id="41973294"/>
<evidence type="ECO:0000256" key="2">
    <source>
        <dbReference type="ARBA" id="ARBA00022448"/>
    </source>
</evidence>
<evidence type="ECO:0000256" key="5">
    <source>
        <dbReference type="ARBA" id="ARBA00022989"/>
    </source>
</evidence>
<comment type="caution">
    <text evidence="11">The sequence shown here is derived from an EMBL/GenBank/DDBJ whole genome shotgun (WGS) entry which is preliminary data.</text>
</comment>
<dbReference type="GO" id="GO:0022857">
    <property type="term" value="F:transmembrane transporter activity"/>
    <property type="evidence" value="ECO:0007669"/>
    <property type="project" value="InterPro"/>
</dbReference>
<feature type="domain" description="Major facilitator superfamily (MFS) profile" evidence="10">
    <location>
        <begin position="76"/>
        <end position="511"/>
    </location>
</feature>
<dbReference type="InterPro" id="IPR005829">
    <property type="entry name" value="Sugar_transporter_CS"/>
</dbReference>
<dbReference type="OrthoDB" id="3639251at2759"/>
<dbReference type="SUPFAM" id="SSF103473">
    <property type="entry name" value="MFS general substrate transporter"/>
    <property type="match status" value="1"/>
</dbReference>
<evidence type="ECO:0000256" key="9">
    <source>
        <dbReference type="SAM" id="Phobius"/>
    </source>
</evidence>
<proteinExistence type="inferred from homology"/>
<evidence type="ECO:0000256" key="6">
    <source>
        <dbReference type="ARBA" id="ARBA00023136"/>
    </source>
</evidence>
<sequence>MSAPQVEMAAAKAGEVAPIQAAPAVPSERNSAQLDDEKPAPAPQPAEAGIRRWFHWHEPGTSAEEKRLIFKLDWFLLSYSCLCFFIKWLDSNNVTNAYASGMAEELGFGAGNELSWMNTYFTIGNLVGASFANLIITVIRPRFWLPFCLTVWSIFVLFLYKCQTAPQFYALRFCIGLFESAAWPGITWTLGCWYRKSELSRRSALFVVSGVLGQMFSGYLQAALYSGMEGKGGMSAWRWLFIFDFILAVPVAIYGIFCHPDTPHSTGAWYLNEWERQRARERIEEEGRKPVGKMDLTVIRRIFLSWQVYAFTIAYSLWTLTVGSYVMQYFTLYLKSTKWYTIPQINNIPTSIGAVNFVVMLATGFVSDKIGRRGPVCLAVGALLTFNYIVLTVWNVPHGLRMAVFILCGCYGCFTPLLAGWANEACGGDQQKRAFVLGFMTSVGGAVVIPFQQIQFASSQAPRFAKTHGWASALVFVIALTLWTGFGIPLWQKWAEKRVQVDDEDEERARD</sequence>
<keyword evidence="2" id="KW-0813">Transport</keyword>
<feature type="transmembrane region" description="Helical" evidence="9">
    <location>
        <begin position="116"/>
        <end position="136"/>
    </location>
</feature>
<evidence type="ECO:0000256" key="1">
    <source>
        <dbReference type="ARBA" id="ARBA00004651"/>
    </source>
</evidence>
<reference evidence="11 12" key="1">
    <citation type="submission" date="2019-06" db="EMBL/GenBank/DDBJ databases">
        <title>Draft genome sequence of the filamentous fungus Phialemoniopsis curvata isolated from diesel fuel.</title>
        <authorList>
            <person name="Varaljay V.A."/>
            <person name="Lyon W.J."/>
            <person name="Crouch A.L."/>
            <person name="Drake C.E."/>
            <person name="Hollomon J.M."/>
            <person name="Nadeau L.J."/>
            <person name="Nunn H.S."/>
            <person name="Stevenson B.S."/>
            <person name="Bojanowski C.L."/>
            <person name="Crookes-Goodson W.J."/>
        </authorList>
    </citation>
    <scope>NUCLEOTIDE SEQUENCE [LARGE SCALE GENOMIC DNA]</scope>
    <source>
        <strain evidence="11 12">D216</strain>
    </source>
</reference>
<feature type="transmembrane region" description="Helical" evidence="9">
    <location>
        <begin position="378"/>
        <end position="396"/>
    </location>
</feature>
<feature type="transmembrane region" description="Helical" evidence="9">
    <location>
        <begin position="347"/>
        <end position="366"/>
    </location>
</feature>
<evidence type="ECO:0000313" key="11">
    <source>
        <dbReference type="EMBL" id="TPX13644.1"/>
    </source>
</evidence>
<protein>
    <recommendedName>
        <fullName evidence="10">Major facilitator superfamily (MFS) profile domain-containing protein</fullName>
    </recommendedName>
</protein>
<feature type="transmembrane region" description="Helical" evidence="9">
    <location>
        <begin position="303"/>
        <end position="327"/>
    </location>
</feature>
<feature type="transmembrane region" description="Helical" evidence="9">
    <location>
        <begin position="402"/>
        <end position="422"/>
    </location>
</feature>
<keyword evidence="6 9" id="KW-0472">Membrane</keyword>
<feature type="region of interest" description="Disordered" evidence="8">
    <location>
        <begin position="19"/>
        <end position="44"/>
    </location>
</feature>
<dbReference type="AlphaFoldDB" id="A0A507B4L7"/>
<dbReference type="InParanoid" id="A0A507B4L7"/>
<evidence type="ECO:0000313" key="12">
    <source>
        <dbReference type="Proteomes" id="UP000319257"/>
    </source>
</evidence>
<dbReference type="Pfam" id="PF07690">
    <property type="entry name" value="MFS_1"/>
    <property type="match status" value="1"/>
</dbReference>
<keyword evidence="3" id="KW-1003">Cell membrane</keyword>
<dbReference type="EMBL" id="SKBQ01000032">
    <property type="protein sequence ID" value="TPX13644.1"/>
    <property type="molecule type" value="Genomic_DNA"/>
</dbReference>
<dbReference type="PANTHER" id="PTHR43791:SF39">
    <property type="entry name" value="TRANSPORTER LIZ1_SEO1, PUTATIVE (AFU_ORTHOLOGUE AFUA_3G00980)-RELATED"/>
    <property type="match status" value="1"/>
</dbReference>
<comment type="subcellular location">
    <subcellularLocation>
        <location evidence="1">Cell membrane</location>
        <topology evidence="1">Multi-pass membrane protein</topology>
    </subcellularLocation>
</comment>
<dbReference type="PROSITE" id="PS00216">
    <property type="entry name" value="SUGAR_TRANSPORT_1"/>
    <property type="match status" value="1"/>
</dbReference>
<dbReference type="PROSITE" id="PS50850">
    <property type="entry name" value="MFS"/>
    <property type="match status" value="1"/>
</dbReference>
<feature type="transmembrane region" description="Helical" evidence="9">
    <location>
        <begin position="434"/>
        <end position="451"/>
    </location>
</feature>
<feature type="transmembrane region" description="Helical" evidence="9">
    <location>
        <begin position="471"/>
        <end position="491"/>
    </location>
</feature>
<evidence type="ECO:0000256" key="4">
    <source>
        <dbReference type="ARBA" id="ARBA00022692"/>
    </source>
</evidence>
<dbReference type="FunFam" id="1.20.1250.20:FF:000065">
    <property type="entry name" value="Putative MFS pantothenate transporter"/>
    <property type="match status" value="1"/>
</dbReference>
<feature type="transmembrane region" description="Helical" evidence="9">
    <location>
        <begin position="236"/>
        <end position="257"/>
    </location>
</feature>
<dbReference type="PANTHER" id="PTHR43791">
    <property type="entry name" value="PERMEASE-RELATED"/>
    <property type="match status" value="1"/>
</dbReference>
<organism evidence="11 12">
    <name type="scientific">Thyridium curvatum</name>
    <dbReference type="NCBI Taxonomy" id="1093900"/>
    <lineage>
        <taxon>Eukaryota</taxon>
        <taxon>Fungi</taxon>
        <taxon>Dikarya</taxon>
        <taxon>Ascomycota</taxon>
        <taxon>Pezizomycotina</taxon>
        <taxon>Sordariomycetes</taxon>
        <taxon>Sordariomycetidae</taxon>
        <taxon>Thyridiales</taxon>
        <taxon>Thyridiaceae</taxon>
        <taxon>Thyridium</taxon>
    </lineage>
</organism>
<comment type="similarity">
    <text evidence="7">Belongs to the major facilitator superfamily. Allantoate permease family.</text>
</comment>
<evidence type="ECO:0000256" key="3">
    <source>
        <dbReference type="ARBA" id="ARBA00022475"/>
    </source>
</evidence>
<accession>A0A507B4L7</accession>
<feature type="transmembrane region" description="Helical" evidence="9">
    <location>
        <begin position="203"/>
        <end position="224"/>
    </location>
</feature>
<dbReference type="Gene3D" id="1.20.1250.20">
    <property type="entry name" value="MFS general substrate transporter like domains"/>
    <property type="match status" value="2"/>
</dbReference>